<feature type="chain" id="PRO_5040226629" evidence="7">
    <location>
        <begin position="20"/>
        <end position="364"/>
    </location>
</feature>
<keyword evidence="10" id="KW-1185">Reference proteome</keyword>
<evidence type="ECO:0000313" key="10">
    <source>
        <dbReference type="Proteomes" id="UP001151699"/>
    </source>
</evidence>
<keyword evidence="4" id="KW-1015">Disulfide bond</keyword>
<evidence type="ECO:0000256" key="3">
    <source>
        <dbReference type="ARBA" id="ARBA00022737"/>
    </source>
</evidence>
<dbReference type="InterPro" id="IPR002557">
    <property type="entry name" value="Chitin-bd_dom"/>
</dbReference>
<dbReference type="PANTHER" id="PTHR23301">
    <property type="entry name" value="CHITIN BINDING PERITROPHIN-A"/>
    <property type="match status" value="1"/>
</dbReference>
<dbReference type="InterPro" id="IPR051940">
    <property type="entry name" value="Chitin_bind-dev_reg"/>
</dbReference>
<comment type="caution">
    <text evidence="9">The sequence shown here is derived from an EMBL/GenBank/DDBJ whole genome shotgun (WGS) entry which is preliminary data.</text>
</comment>
<dbReference type="Gene3D" id="2.170.140.10">
    <property type="entry name" value="Chitin binding domain"/>
    <property type="match status" value="3"/>
</dbReference>
<dbReference type="GO" id="GO:0008061">
    <property type="term" value="F:chitin binding"/>
    <property type="evidence" value="ECO:0007669"/>
    <property type="project" value="UniProtKB-KW"/>
</dbReference>
<dbReference type="GO" id="GO:0005576">
    <property type="term" value="C:extracellular region"/>
    <property type="evidence" value="ECO:0007669"/>
    <property type="project" value="InterPro"/>
</dbReference>
<reference evidence="9" key="1">
    <citation type="submission" date="2022-07" db="EMBL/GenBank/DDBJ databases">
        <authorList>
            <person name="Trinca V."/>
            <person name="Uliana J.V.C."/>
            <person name="Torres T.T."/>
            <person name="Ward R.J."/>
            <person name="Monesi N."/>
        </authorList>
    </citation>
    <scope>NUCLEOTIDE SEQUENCE</scope>
    <source>
        <strain evidence="9">HSMRA1968</strain>
        <tissue evidence="9">Whole embryos</tissue>
    </source>
</reference>
<feature type="domain" description="Chitin-binding type-2" evidence="8">
    <location>
        <begin position="309"/>
        <end position="364"/>
    </location>
</feature>
<dbReference type="SMART" id="SM00494">
    <property type="entry name" value="ChtBD2"/>
    <property type="match status" value="3"/>
</dbReference>
<evidence type="ECO:0000259" key="8">
    <source>
        <dbReference type="PROSITE" id="PS50940"/>
    </source>
</evidence>
<dbReference type="Pfam" id="PF01607">
    <property type="entry name" value="CBM_14"/>
    <property type="match status" value="3"/>
</dbReference>
<keyword evidence="1" id="KW-0147">Chitin-binding</keyword>
<evidence type="ECO:0000256" key="6">
    <source>
        <dbReference type="SAM" id="MobiDB-lite"/>
    </source>
</evidence>
<evidence type="ECO:0000256" key="4">
    <source>
        <dbReference type="ARBA" id="ARBA00023157"/>
    </source>
</evidence>
<dbReference type="PROSITE" id="PS50940">
    <property type="entry name" value="CHIT_BIND_II"/>
    <property type="match status" value="3"/>
</dbReference>
<dbReference type="EMBL" id="WJQU01000001">
    <property type="protein sequence ID" value="KAJ6647238.1"/>
    <property type="molecule type" value="Genomic_DNA"/>
</dbReference>
<accession>A0A9Q0NBG9</accession>
<dbReference type="Proteomes" id="UP001151699">
    <property type="component" value="Chromosome A"/>
</dbReference>
<evidence type="ECO:0000256" key="5">
    <source>
        <dbReference type="ARBA" id="ARBA00023180"/>
    </source>
</evidence>
<dbReference type="InterPro" id="IPR036508">
    <property type="entry name" value="Chitin-bd_dom_sf"/>
</dbReference>
<keyword evidence="2 7" id="KW-0732">Signal</keyword>
<feature type="region of interest" description="Disordered" evidence="6">
    <location>
        <begin position="261"/>
        <end position="285"/>
    </location>
</feature>
<protein>
    <submittedName>
        <fullName evidence="9">Chitinase 10</fullName>
    </submittedName>
</protein>
<evidence type="ECO:0000256" key="1">
    <source>
        <dbReference type="ARBA" id="ARBA00022669"/>
    </source>
</evidence>
<evidence type="ECO:0000256" key="2">
    <source>
        <dbReference type="ARBA" id="ARBA00022729"/>
    </source>
</evidence>
<proteinExistence type="predicted"/>
<dbReference type="AlphaFoldDB" id="A0A9Q0NBG9"/>
<sequence>MIAIKAITIVLFLLASESAANVCSGRWNGDQLPNPADCGSFFVCNFGEPKLFKCLDNLLYDPVKRVCNWAYLVTCGQTGTQEHVQILPNPPYYPEPYPEVDGQPSHNNNQPQVTYPPPIYPTYSPTSAPTYTGNPPPLIDNPNVPDYSQTHEFYPGLVESIPNVFHCTNPEFYFAPHPRNCEKYFICENYRIHSHQCGEGIQWDYVYNQCDFPKKTFCFAKPTEGIDHIEHILNPSSVEDHHDSTSGVTGPIAITSIEPSTVAPSTAASTTTAPPTAAPTTLAPSTAAATTLAPSTLAPSTAQPVKPFVIECPGSQAFIAHPDDCHKYYICIGGIPIVTSCPVKMAWDKELAQCNEEAWSQCFG</sequence>
<dbReference type="PANTHER" id="PTHR23301:SF0">
    <property type="entry name" value="CHITIN-BINDING TYPE-2 DOMAIN-CONTAINING PROTEIN-RELATED"/>
    <property type="match status" value="1"/>
</dbReference>
<keyword evidence="5" id="KW-0325">Glycoprotein</keyword>
<organism evidence="9 10">
    <name type="scientific">Pseudolycoriella hygida</name>
    <dbReference type="NCBI Taxonomy" id="35572"/>
    <lineage>
        <taxon>Eukaryota</taxon>
        <taxon>Metazoa</taxon>
        <taxon>Ecdysozoa</taxon>
        <taxon>Arthropoda</taxon>
        <taxon>Hexapoda</taxon>
        <taxon>Insecta</taxon>
        <taxon>Pterygota</taxon>
        <taxon>Neoptera</taxon>
        <taxon>Endopterygota</taxon>
        <taxon>Diptera</taxon>
        <taxon>Nematocera</taxon>
        <taxon>Sciaroidea</taxon>
        <taxon>Sciaridae</taxon>
        <taxon>Pseudolycoriella</taxon>
    </lineage>
</organism>
<keyword evidence="3" id="KW-0677">Repeat</keyword>
<evidence type="ECO:0000256" key="7">
    <source>
        <dbReference type="SAM" id="SignalP"/>
    </source>
</evidence>
<feature type="domain" description="Chitin-binding type-2" evidence="8">
    <location>
        <begin position="164"/>
        <end position="220"/>
    </location>
</feature>
<dbReference type="OrthoDB" id="6020543at2759"/>
<name>A0A9Q0NBG9_9DIPT</name>
<gene>
    <name evidence="9" type="primary">Cht10_4</name>
    <name evidence="9" type="ORF">Bhyg_02459</name>
</gene>
<evidence type="ECO:0000313" key="9">
    <source>
        <dbReference type="EMBL" id="KAJ6647238.1"/>
    </source>
</evidence>
<feature type="signal peptide" evidence="7">
    <location>
        <begin position="1"/>
        <end position="19"/>
    </location>
</feature>
<dbReference type="SUPFAM" id="SSF57625">
    <property type="entry name" value="Invertebrate chitin-binding proteins"/>
    <property type="match status" value="3"/>
</dbReference>
<feature type="domain" description="Chitin-binding type-2" evidence="8">
    <location>
        <begin position="20"/>
        <end position="77"/>
    </location>
</feature>